<feature type="region of interest" description="Disordered" evidence="1">
    <location>
        <begin position="1"/>
        <end position="20"/>
    </location>
</feature>
<evidence type="ECO:0000313" key="3">
    <source>
        <dbReference type="Proteomes" id="UP000321331"/>
    </source>
</evidence>
<dbReference type="AlphaFoldDB" id="A0A5C6SGK2"/>
<comment type="caution">
    <text evidence="2">The sequence shown here is derived from an EMBL/GenBank/DDBJ whole genome shotgun (WGS) entry which is preliminary data.</text>
</comment>
<evidence type="ECO:0000313" key="2">
    <source>
        <dbReference type="EMBL" id="TXB97008.1"/>
    </source>
</evidence>
<dbReference type="Proteomes" id="UP000321331">
    <property type="component" value="Unassembled WGS sequence"/>
</dbReference>
<name>A0A5C6SGK2_FUSOC</name>
<dbReference type="EMBL" id="VMNF01000014">
    <property type="protein sequence ID" value="TXB97008.1"/>
    <property type="molecule type" value="Genomic_DNA"/>
</dbReference>
<protein>
    <submittedName>
        <fullName evidence="2">Uncharacterized protein</fullName>
    </submittedName>
</protein>
<organism evidence="2 3">
    <name type="scientific">Fusarium oxysporum f. sp. cubense</name>
    <dbReference type="NCBI Taxonomy" id="61366"/>
    <lineage>
        <taxon>Eukaryota</taxon>
        <taxon>Fungi</taxon>
        <taxon>Dikarya</taxon>
        <taxon>Ascomycota</taxon>
        <taxon>Pezizomycotina</taxon>
        <taxon>Sordariomycetes</taxon>
        <taxon>Hypocreomycetidae</taxon>
        <taxon>Hypocreales</taxon>
        <taxon>Nectriaceae</taxon>
        <taxon>Fusarium</taxon>
        <taxon>Fusarium oxysporum species complex</taxon>
    </lineage>
</organism>
<proteinExistence type="predicted"/>
<gene>
    <name evidence="2" type="ORF">FocTR4_00011543</name>
</gene>
<reference evidence="2 3" key="1">
    <citation type="submission" date="2019-07" db="EMBL/GenBank/DDBJ databases">
        <title>The First High-Quality Draft Genome Sequence of the Causal Agent of the Current Panama Disease Epidemic.</title>
        <authorList>
            <person name="Warmington R.J."/>
            <person name="Kay W."/>
            <person name="Jeffries A."/>
            <person name="Bebber D."/>
            <person name="Moore K."/>
            <person name="Studholme D.J."/>
        </authorList>
    </citation>
    <scope>NUCLEOTIDE SEQUENCE [LARGE SCALE GENOMIC DNA]</scope>
    <source>
        <strain evidence="2 3">TR4</strain>
    </source>
</reference>
<evidence type="ECO:0000256" key="1">
    <source>
        <dbReference type="SAM" id="MobiDB-lite"/>
    </source>
</evidence>
<sequence>MAPGSYGRPYQDRPPTPRRPACPVCPVCPAPPGFAPKKHLSPAVLQLVYDRRNTSRFKPYPRLTPEERDPIMQTHTDAMAAGLGGWKKSLSVRVWDTIMIVTLLYKSEVTVKWAYETEHFD</sequence>
<accession>A0A5C6SGK2</accession>